<dbReference type="InterPro" id="IPR036388">
    <property type="entry name" value="WH-like_DNA-bd_sf"/>
</dbReference>
<keyword evidence="1" id="KW-0805">Transcription regulation</keyword>
<reference evidence="6" key="1">
    <citation type="journal article" date="2019" name="Int. J. Syst. Evol. Microbiol.">
        <title>The Global Catalogue of Microorganisms (GCM) 10K type strain sequencing project: providing services to taxonomists for standard genome sequencing and annotation.</title>
        <authorList>
            <consortium name="The Broad Institute Genomics Platform"/>
            <consortium name="The Broad Institute Genome Sequencing Center for Infectious Disease"/>
            <person name="Wu L."/>
            <person name="Ma J."/>
        </authorList>
    </citation>
    <scope>NUCLEOTIDE SEQUENCE [LARGE SCALE GENOMIC DNA]</scope>
    <source>
        <strain evidence="6">CCM 8689</strain>
    </source>
</reference>
<gene>
    <name evidence="5" type="ORF">ACFOUY_15775</name>
</gene>
<dbReference type="Pfam" id="PF01638">
    <property type="entry name" value="HxlR"/>
    <property type="match status" value="1"/>
</dbReference>
<accession>A0ABV8NNW2</accession>
<organism evidence="5 6">
    <name type="scientific">Pedobacter jamesrossensis</name>
    <dbReference type="NCBI Taxonomy" id="1908238"/>
    <lineage>
        <taxon>Bacteria</taxon>
        <taxon>Pseudomonadati</taxon>
        <taxon>Bacteroidota</taxon>
        <taxon>Sphingobacteriia</taxon>
        <taxon>Sphingobacteriales</taxon>
        <taxon>Sphingobacteriaceae</taxon>
        <taxon>Pedobacter</taxon>
    </lineage>
</organism>
<evidence type="ECO:0000259" key="4">
    <source>
        <dbReference type="PROSITE" id="PS51118"/>
    </source>
</evidence>
<name>A0ABV8NNW2_9SPHI</name>
<keyword evidence="2" id="KW-0238">DNA-binding</keyword>
<protein>
    <submittedName>
        <fullName evidence="5">Winged helix-turn-helix transcriptional regulator</fullName>
    </submittedName>
</protein>
<keyword evidence="6" id="KW-1185">Reference proteome</keyword>
<dbReference type="InterPro" id="IPR002577">
    <property type="entry name" value="HTH_HxlR"/>
</dbReference>
<dbReference type="Gene3D" id="1.10.10.10">
    <property type="entry name" value="Winged helix-like DNA-binding domain superfamily/Winged helix DNA-binding domain"/>
    <property type="match status" value="1"/>
</dbReference>
<dbReference type="RefSeq" id="WP_378962007.1">
    <property type="nucleotide sequence ID" value="NZ_JBHRXC010000016.1"/>
</dbReference>
<evidence type="ECO:0000256" key="1">
    <source>
        <dbReference type="ARBA" id="ARBA00023015"/>
    </source>
</evidence>
<dbReference type="PANTHER" id="PTHR33204:SF18">
    <property type="entry name" value="TRANSCRIPTIONAL REGULATORY PROTEIN"/>
    <property type="match status" value="1"/>
</dbReference>
<evidence type="ECO:0000313" key="5">
    <source>
        <dbReference type="EMBL" id="MFC4198164.1"/>
    </source>
</evidence>
<comment type="caution">
    <text evidence="5">The sequence shown here is derived from an EMBL/GenBank/DDBJ whole genome shotgun (WGS) entry which is preliminary data.</text>
</comment>
<evidence type="ECO:0000256" key="3">
    <source>
        <dbReference type="ARBA" id="ARBA00023163"/>
    </source>
</evidence>
<proteinExistence type="predicted"/>
<dbReference type="EMBL" id="JBHSBY010000135">
    <property type="protein sequence ID" value="MFC4198164.1"/>
    <property type="molecule type" value="Genomic_DNA"/>
</dbReference>
<sequence>MDSIVEKQRKKNENYLKLQQTLLVKSILDESCILNQSLSLIANKWTLLILMALMQGTKRNSELLRQINGISPKMLTQTLKSLITYGMVTRKVFPEVPPRVEYALTEFGISTADPLMALLNWSVSWEEQVTKLYKETFL</sequence>
<evidence type="ECO:0000256" key="2">
    <source>
        <dbReference type="ARBA" id="ARBA00023125"/>
    </source>
</evidence>
<dbReference type="Proteomes" id="UP001595792">
    <property type="component" value="Unassembled WGS sequence"/>
</dbReference>
<evidence type="ECO:0000313" key="6">
    <source>
        <dbReference type="Proteomes" id="UP001595792"/>
    </source>
</evidence>
<dbReference type="PROSITE" id="PS51118">
    <property type="entry name" value="HTH_HXLR"/>
    <property type="match status" value="1"/>
</dbReference>
<keyword evidence="3" id="KW-0804">Transcription</keyword>
<dbReference type="PANTHER" id="PTHR33204">
    <property type="entry name" value="TRANSCRIPTIONAL REGULATOR, MARR FAMILY"/>
    <property type="match status" value="1"/>
</dbReference>
<feature type="domain" description="HTH hxlR-type" evidence="4">
    <location>
        <begin position="32"/>
        <end position="130"/>
    </location>
</feature>
<dbReference type="SUPFAM" id="SSF46785">
    <property type="entry name" value="Winged helix' DNA-binding domain"/>
    <property type="match status" value="1"/>
</dbReference>
<dbReference type="InterPro" id="IPR036390">
    <property type="entry name" value="WH_DNA-bd_sf"/>
</dbReference>